<evidence type="ECO:0000313" key="2">
    <source>
        <dbReference type="Proteomes" id="UP001159405"/>
    </source>
</evidence>
<gene>
    <name evidence="1" type="ORF">PLOB_00035767</name>
</gene>
<evidence type="ECO:0008006" key="3">
    <source>
        <dbReference type="Google" id="ProtNLM"/>
    </source>
</evidence>
<name>A0ABN8N0F4_9CNID</name>
<comment type="caution">
    <text evidence="1">The sequence shown here is derived from an EMBL/GenBank/DDBJ whole genome shotgun (WGS) entry which is preliminary data.</text>
</comment>
<accession>A0ABN8N0F4</accession>
<organism evidence="1 2">
    <name type="scientific">Porites lobata</name>
    <dbReference type="NCBI Taxonomy" id="104759"/>
    <lineage>
        <taxon>Eukaryota</taxon>
        <taxon>Metazoa</taxon>
        <taxon>Cnidaria</taxon>
        <taxon>Anthozoa</taxon>
        <taxon>Hexacorallia</taxon>
        <taxon>Scleractinia</taxon>
        <taxon>Fungiina</taxon>
        <taxon>Poritidae</taxon>
        <taxon>Porites</taxon>
    </lineage>
</organism>
<dbReference type="Proteomes" id="UP001159405">
    <property type="component" value="Unassembled WGS sequence"/>
</dbReference>
<protein>
    <recommendedName>
        <fullName evidence="3">NADH dehydrogenase [ubiquinone] 1 beta subcomplex subunit 7</fullName>
    </recommendedName>
</protein>
<reference evidence="1 2" key="1">
    <citation type="submission" date="2022-05" db="EMBL/GenBank/DDBJ databases">
        <authorList>
            <consortium name="Genoscope - CEA"/>
            <person name="William W."/>
        </authorList>
    </citation>
    <scope>NUCLEOTIDE SEQUENCE [LARGE SCALE GENOMIC DNA]</scope>
</reference>
<proteinExistence type="predicted"/>
<sequence>MDEMMEKLGKTLGPNKEPQDEKELVRYYIKALALEACTEQNTALQKCFQRSWYPICRKEQEDYWNCYRKETIRLRKHYDVY</sequence>
<keyword evidence="2" id="KW-1185">Reference proteome</keyword>
<evidence type="ECO:0000313" key="1">
    <source>
        <dbReference type="EMBL" id="CAH3037048.1"/>
    </source>
</evidence>
<dbReference type="EMBL" id="CALNXK010000005">
    <property type="protein sequence ID" value="CAH3037048.1"/>
    <property type="molecule type" value="Genomic_DNA"/>
</dbReference>